<organism evidence="3 4">
    <name type="scientific">Eubacterium coprostanoligenes</name>
    <dbReference type="NCBI Taxonomy" id="290054"/>
    <lineage>
        <taxon>Bacteria</taxon>
        <taxon>Bacillati</taxon>
        <taxon>Bacillota</taxon>
        <taxon>Clostridia</taxon>
        <taxon>Eubacteriales</taxon>
        <taxon>Eubacteriaceae</taxon>
        <taxon>Eubacterium</taxon>
    </lineage>
</organism>
<sequence length="635" mass="71020">MKNNDFDFIKAKFDEARVEVPDELDKRVQSKLNNVRPVKIQFRQSTAFKAGMSIAACIAVFVMVITTVNVSDIDYRIRSDEATTSASSLEKFDSYDKVEKYIKKSQKKEKKRNGYNSVAKGEPSPELIQYMESADSTSSKPNSESAETYVQEKGVDEADIIKTSGNDIYYINRSFDEKAGVDTRKVNVIETKNGKSSVANTIDFNDTDSIIEDMFVSDEKLVVNCTSFSSPTVNTKGAAYHNATKAIVYDISDKENPTEINSFEQSGAYISSRLVGDVFYIVSSYDISSASTVKDYIPSTCTGNDEADKLNANDIYYAKNGVGTNYIVVTALDVNTCETIGTTKAVLGCGEDVYSNKDYLYVYGYDLNDKEPNTTIAKISLKDGVKFCDYVKIKGTVNNQYSFAEKDNHLCVFTTQMIKGKENNYLYVFDSNLKQIYKSEAFASGESIKAVKYVDNYAYVITYENTDPLFIINLSNVKKPKFMGNVEVDGFSSMLVNVGGDQLLGVGYNTYFDDDNTERTDGLKFVLFDVSDPLEPKVLDERVYRTVSSEAQYNPKALVENKEKGYYAVPVVNDKNTQKGAIVVSVKDGKIVEKENYTSKLKKSSYGGMNTRVTYVGDYYYLLDNELDVSSFKLK</sequence>
<reference evidence="3 4" key="1">
    <citation type="submission" date="2017-02" db="EMBL/GenBank/DDBJ databases">
        <authorList>
            <person name="Peterson S.W."/>
        </authorList>
    </citation>
    <scope>NUCLEOTIDE SEQUENCE [LARGE SCALE GENOMIC DNA]</scope>
    <source>
        <strain evidence="3 4">ATCC 51222</strain>
    </source>
</reference>
<evidence type="ECO:0000256" key="1">
    <source>
        <dbReference type="SAM" id="MobiDB-lite"/>
    </source>
</evidence>
<dbReference type="EMBL" id="FUWW01000006">
    <property type="protein sequence ID" value="SJZ49864.1"/>
    <property type="molecule type" value="Genomic_DNA"/>
</dbReference>
<keyword evidence="2" id="KW-0472">Membrane</keyword>
<name>A0A1T4L5A8_9FIRM</name>
<proteinExistence type="predicted"/>
<dbReference type="Pfam" id="PF09826">
    <property type="entry name" value="Beta_propel"/>
    <property type="match status" value="1"/>
</dbReference>
<keyword evidence="2" id="KW-0812">Transmembrane</keyword>
<accession>A0A1T4L5A8</accession>
<gene>
    <name evidence="3" type="ORF">SAMN02745114_00769</name>
</gene>
<feature type="transmembrane region" description="Helical" evidence="2">
    <location>
        <begin position="46"/>
        <end position="68"/>
    </location>
</feature>
<evidence type="ECO:0000313" key="3">
    <source>
        <dbReference type="EMBL" id="SJZ49864.1"/>
    </source>
</evidence>
<dbReference type="RefSeq" id="WP_078768256.1">
    <property type="nucleotide sequence ID" value="NZ_FUWW01000006.1"/>
</dbReference>
<dbReference type="Proteomes" id="UP000190657">
    <property type="component" value="Unassembled WGS sequence"/>
</dbReference>
<dbReference type="OrthoDB" id="9778998at2"/>
<keyword evidence="2" id="KW-1133">Transmembrane helix</keyword>
<dbReference type="AlphaFoldDB" id="A0A1T4L5A8"/>
<keyword evidence="4" id="KW-1185">Reference proteome</keyword>
<dbReference type="STRING" id="290054.SAMN02745114_00769"/>
<feature type="compositionally biased region" description="Polar residues" evidence="1">
    <location>
        <begin position="134"/>
        <end position="148"/>
    </location>
</feature>
<evidence type="ECO:0000256" key="2">
    <source>
        <dbReference type="SAM" id="Phobius"/>
    </source>
</evidence>
<feature type="region of interest" description="Disordered" evidence="1">
    <location>
        <begin position="132"/>
        <end position="151"/>
    </location>
</feature>
<dbReference type="InterPro" id="IPR019198">
    <property type="entry name" value="Beta_propeller_containing"/>
</dbReference>
<evidence type="ECO:0000313" key="4">
    <source>
        <dbReference type="Proteomes" id="UP000190657"/>
    </source>
</evidence>
<protein>
    <submittedName>
        <fullName evidence="3">Beta propeller domain-containing protein</fullName>
    </submittedName>
</protein>